<evidence type="ECO:0000256" key="2">
    <source>
        <dbReference type="SAM" id="Phobius"/>
    </source>
</evidence>
<proteinExistence type="predicted"/>
<reference evidence="3 4" key="1">
    <citation type="submission" date="2023-07" db="EMBL/GenBank/DDBJ databases">
        <title>Sequencing the genomes of 1000 actinobacteria strains.</title>
        <authorList>
            <person name="Klenk H.-P."/>
        </authorList>
    </citation>
    <scope>NUCLEOTIDE SEQUENCE [LARGE SCALE GENOMIC DNA]</scope>
    <source>
        <strain evidence="3 4">DSM 44711</strain>
    </source>
</reference>
<keyword evidence="2" id="KW-1133">Transmembrane helix</keyword>
<evidence type="ECO:0000313" key="4">
    <source>
        <dbReference type="Proteomes" id="UP001183629"/>
    </source>
</evidence>
<feature type="transmembrane region" description="Helical" evidence="2">
    <location>
        <begin position="60"/>
        <end position="80"/>
    </location>
</feature>
<dbReference type="RefSeq" id="WP_310411089.1">
    <property type="nucleotide sequence ID" value="NZ_JAVDYC010000001.1"/>
</dbReference>
<protein>
    <recommendedName>
        <fullName evidence="5">DUF3311 domain-containing protein</fullName>
    </recommendedName>
</protein>
<name>A0AAE3ZN00_9ACTN</name>
<evidence type="ECO:0000256" key="1">
    <source>
        <dbReference type="SAM" id="MobiDB-lite"/>
    </source>
</evidence>
<comment type="caution">
    <text evidence="3">The sequence shown here is derived from an EMBL/GenBank/DDBJ whole genome shotgun (WGS) entry which is preliminary data.</text>
</comment>
<dbReference type="EMBL" id="JAVDYC010000001">
    <property type="protein sequence ID" value="MDR7321774.1"/>
    <property type="molecule type" value="Genomic_DNA"/>
</dbReference>
<keyword evidence="2" id="KW-0812">Transmembrane</keyword>
<evidence type="ECO:0008006" key="5">
    <source>
        <dbReference type="Google" id="ProtNLM"/>
    </source>
</evidence>
<dbReference type="InterPro" id="IPR021741">
    <property type="entry name" value="DUF3311"/>
</dbReference>
<gene>
    <name evidence="3" type="ORF">J2S44_002024</name>
</gene>
<sequence length="89" mass="9766">MAEPPTPDPDISDTEASASAPAQASSDRSPWNWLLIVPILVPLTTPLFNHDDPRLLGFPVFYWLQLAFIILGVTTTTIVYRMTGRGAGR</sequence>
<dbReference type="AlphaFoldDB" id="A0AAE3ZN00"/>
<organism evidence="3 4">
    <name type="scientific">Catenuloplanes niger</name>
    <dbReference type="NCBI Taxonomy" id="587534"/>
    <lineage>
        <taxon>Bacteria</taxon>
        <taxon>Bacillati</taxon>
        <taxon>Actinomycetota</taxon>
        <taxon>Actinomycetes</taxon>
        <taxon>Micromonosporales</taxon>
        <taxon>Micromonosporaceae</taxon>
        <taxon>Catenuloplanes</taxon>
    </lineage>
</organism>
<evidence type="ECO:0000313" key="3">
    <source>
        <dbReference type="EMBL" id="MDR7321774.1"/>
    </source>
</evidence>
<keyword evidence="4" id="KW-1185">Reference proteome</keyword>
<accession>A0AAE3ZN00</accession>
<feature type="compositionally biased region" description="Low complexity" evidence="1">
    <location>
        <begin position="16"/>
        <end position="27"/>
    </location>
</feature>
<feature type="region of interest" description="Disordered" evidence="1">
    <location>
        <begin position="1"/>
        <end position="27"/>
    </location>
</feature>
<keyword evidence="2" id="KW-0472">Membrane</keyword>
<dbReference type="Proteomes" id="UP001183629">
    <property type="component" value="Unassembled WGS sequence"/>
</dbReference>
<dbReference type="Pfam" id="PF11755">
    <property type="entry name" value="DUF3311"/>
    <property type="match status" value="1"/>
</dbReference>